<protein>
    <submittedName>
        <fullName evidence="1">Uncharacterized protein</fullName>
    </submittedName>
</protein>
<gene>
    <name evidence="1" type="ORF">RRG08_032757</name>
</gene>
<name>A0AAE1D2G7_9GAST</name>
<keyword evidence="2" id="KW-1185">Reference proteome</keyword>
<comment type="caution">
    <text evidence="1">The sequence shown here is derived from an EMBL/GenBank/DDBJ whole genome shotgun (WGS) entry which is preliminary data.</text>
</comment>
<sequence length="80" mass="9335">MVVGYSRNNKKLLSECRFCHQLNKRQHVDYYHSCDINFIPPENFNSEMLEEFIAVDDDAPVTGELTDGEIVLKTLERKQT</sequence>
<accession>A0AAE1D2G7</accession>
<dbReference type="AlphaFoldDB" id="A0AAE1D2G7"/>
<evidence type="ECO:0000313" key="1">
    <source>
        <dbReference type="EMBL" id="KAK3752465.1"/>
    </source>
</evidence>
<evidence type="ECO:0000313" key="2">
    <source>
        <dbReference type="Proteomes" id="UP001283361"/>
    </source>
</evidence>
<dbReference type="EMBL" id="JAWDGP010005762">
    <property type="protein sequence ID" value="KAK3752465.1"/>
    <property type="molecule type" value="Genomic_DNA"/>
</dbReference>
<reference evidence="1" key="1">
    <citation type="journal article" date="2023" name="G3 (Bethesda)">
        <title>A reference genome for the long-term kleptoplast-retaining sea slug Elysia crispata morphotype clarki.</title>
        <authorList>
            <person name="Eastman K.E."/>
            <person name="Pendleton A.L."/>
            <person name="Shaikh M.A."/>
            <person name="Suttiyut T."/>
            <person name="Ogas R."/>
            <person name="Tomko P."/>
            <person name="Gavelis G."/>
            <person name="Widhalm J.R."/>
            <person name="Wisecaver J.H."/>
        </authorList>
    </citation>
    <scope>NUCLEOTIDE SEQUENCE</scope>
    <source>
        <strain evidence="1">ECLA1</strain>
    </source>
</reference>
<proteinExistence type="predicted"/>
<organism evidence="1 2">
    <name type="scientific">Elysia crispata</name>
    <name type="common">lettuce slug</name>
    <dbReference type="NCBI Taxonomy" id="231223"/>
    <lineage>
        <taxon>Eukaryota</taxon>
        <taxon>Metazoa</taxon>
        <taxon>Spiralia</taxon>
        <taxon>Lophotrochozoa</taxon>
        <taxon>Mollusca</taxon>
        <taxon>Gastropoda</taxon>
        <taxon>Heterobranchia</taxon>
        <taxon>Euthyneura</taxon>
        <taxon>Panpulmonata</taxon>
        <taxon>Sacoglossa</taxon>
        <taxon>Placobranchoidea</taxon>
        <taxon>Plakobranchidae</taxon>
        <taxon>Elysia</taxon>
    </lineage>
</organism>
<dbReference type="Proteomes" id="UP001283361">
    <property type="component" value="Unassembled WGS sequence"/>
</dbReference>